<keyword evidence="1" id="KW-0808">Transferase</keyword>
<feature type="domain" description="Beta-ketoacyl-[acyl-carrier-protein] synthase III C-terminal" evidence="3">
    <location>
        <begin position="223"/>
        <end position="311"/>
    </location>
</feature>
<dbReference type="GO" id="GO:0016746">
    <property type="term" value="F:acyltransferase activity"/>
    <property type="evidence" value="ECO:0007669"/>
    <property type="project" value="UniProtKB-KW"/>
</dbReference>
<dbReference type="Pfam" id="PF08541">
    <property type="entry name" value="ACP_syn_III_C"/>
    <property type="match status" value="1"/>
</dbReference>
<evidence type="ECO:0000259" key="3">
    <source>
        <dbReference type="Pfam" id="PF08541"/>
    </source>
</evidence>
<dbReference type="EMBL" id="BONJ01000046">
    <property type="protein sequence ID" value="GIG18983.1"/>
    <property type="molecule type" value="Genomic_DNA"/>
</dbReference>
<dbReference type="GO" id="GO:0044550">
    <property type="term" value="P:secondary metabolite biosynthetic process"/>
    <property type="evidence" value="ECO:0007669"/>
    <property type="project" value="TreeGrafter"/>
</dbReference>
<proteinExistence type="predicted"/>
<reference evidence="4" key="1">
    <citation type="submission" date="2021-01" db="EMBL/GenBank/DDBJ databases">
        <title>Whole genome shotgun sequence of Catellatospora methionotrophica NBRC 14553.</title>
        <authorList>
            <person name="Komaki H."/>
            <person name="Tamura T."/>
        </authorList>
    </citation>
    <scope>NUCLEOTIDE SEQUENCE</scope>
    <source>
        <strain evidence="4">NBRC 14553</strain>
    </source>
</reference>
<dbReference type="Gene3D" id="3.40.47.10">
    <property type="match status" value="2"/>
</dbReference>
<comment type="caution">
    <text evidence="4">The sequence shown here is derived from an EMBL/GenBank/DDBJ whole genome shotgun (WGS) entry which is preliminary data.</text>
</comment>
<dbReference type="Proteomes" id="UP000660339">
    <property type="component" value="Unassembled WGS sequence"/>
</dbReference>
<evidence type="ECO:0000256" key="2">
    <source>
        <dbReference type="ARBA" id="ARBA00023315"/>
    </source>
</evidence>
<dbReference type="InterPro" id="IPR016039">
    <property type="entry name" value="Thiolase-like"/>
</dbReference>
<gene>
    <name evidence="4" type="ORF">Cme02nite_73150</name>
</gene>
<evidence type="ECO:0000256" key="1">
    <source>
        <dbReference type="ARBA" id="ARBA00022679"/>
    </source>
</evidence>
<dbReference type="PANTHER" id="PTHR34069:SF2">
    <property type="entry name" value="BETA-KETOACYL-[ACYL-CARRIER-PROTEIN] SYNTHASE III"/>
    <property type="match status" value="1"/>
</dbReference>
<keyword evidence="5" id="KW-1185">Reference proteome</keyword>
<protein>
    <submittedName>
        <fullName evidence="4">3-oxoacyl-ACP synthase</fullName>
    </submittedName>
</protein>
<dbReference type="PANTHER" id="PTHR34069">
    <property type="entry name" value="3-OXOACYL-[ACYL-CARRIER-PROTEIN] SYNTHASE 3"/>
    <property type="match status" value="1"/>
</dbReference>
<sequence length="312" mass="34022">MSATSLAAVGSFLPDTDVTLEQAATVLGLTDQELKRYRRFFGLDRVRWATGARQEDLLVAAIGQLPDLDAYRGRIRYAIHARTIEPTGAYSSQPLHTALARTGLGHAQAFALSQHACSSGLLAVDLAGRLLDTDGDPDALVLVLTGEKTYPHVARFMPAAMVMGESSAACLVGRDGERDRVLAYTTRTYGQFNAVTVRSGPQAAAFEQMYIPGLADLIRDTVAQAGLTLDDLRLVLPHNVNRISWTRLARLLDLPLDRLMLDNIARTGHCFCADPFVNYSRARELDLLRPGDHYLMASVGLGATFSAMLLRH</sequence>
<accession>A0A8J3LDC3</accession>
<keyword evidence="2" id="KW-0012">Acyltransferase</keyword>
<name>A0A8J3LDC3_9ACTN</name>
<dbReference type="InterPro" id="IPR013747">
    <property type="entry name" value="ACP_syn_III_C"/>
</dbReference>
<evidence type="ECO:0000313" key="5">
    <source>
        <dbReference type="Proteomes" id="UP000660339"/>
    </source>
</evidence>
<organism evidence="4 5">
    <name type="scientific">Catellatospora methionotrophica</name>
    <dbReference type="NCBI Taxonomy" id="121620"/>
    <lineage>
        <taxon>Bacteria</taxon>
        <taxon>Bacillati</taxon>
        <taxon>Actinomycetota</taxon>
        <taxon>Actinomycetes</taxon>
        <taxon>Micromonosporales</taxon>
        <taxon>Micromonosporaceae</taxon>
        <taxon>Catellatospora</taxon>
    </lineage>
</organism>
<dbReference type="AlphaFoldDB" id="A0A8J3LDC3"/>
<evidence type="ECO:0000313" key="4">
    <source>
        <dbReference type="EMBL" id="GIG18983.1"/>
    </source>
</evidence>
<dbReference type="SUPFAM" id="SSF53901">
    <property type="entry name" value="Thiolase-like"/>
    <property type="match status" value="1"/>
</dbReference>
<dbReference type="RefSeq" id="WP_166388222.1">
    <property type="nucleotide sequence ID" value="NZ_BAAATT010000008.1"/>
</dbReference>